<dbReference type="GO" id="GO:0006508">
    <property type="term" value="P:proteolysis"/>
    <property type="evidence" value="ECO:0007669"/>
    <property type="project" value="UniProtKB-KW"/>
</dbReference>
<dbReference type="Proteomes" id="UP000633418">
    <property type="component" value="Chromosome"/>
</dbReference>
<dbReference type="RefSeq" id="WP_186652779.1">
    <property type="nucleotide sequence ID" value="NZ_CP077095.1"/>
</dbReference>
<dbReference type="InterPro" id="IPR024077">
    <property type="entry name" value="Neurolysin/TOP_dom2"/>
</dbReference>
<accession>A0A9E6PXF0</accession>
<evidence type="ECO:0000256" key="2">
    <source>
        <dbReference type="ARBA" id="ARBA00022670"/>
    </source>
</evidence>
<keyword evidence="3 7" id="KW-0479">Metal-binding</keyword>
<keyword evidence="6 7" id="KW-0482">Metalloprotease</keyword>
<dbReference type="Gene3D" id="1.10.1370.40">
    <property type="match status" value="1"/>
</dbReference>
<evidence type="ECO:0000313" key="9">
    <source>
        <dbReference type="EMBL" id="QXI38568.1"/>
    </source>
</evidence>
<evidence type="ECO:0000256" key="3">
    <source>
        <dbReference type="ARBA" id="ARBA00022723"/>
    </source>
</evidence>
<dbReference type="InterPro" id="IPR001567">
    <property type="entry name" value="Pept_M3A_M3B_dom"/>
</dbReference>
<dbReference type="KEGG" id="pxn:HU772_000270"/>
<evidence type="ECO:0000256" key="4">
    <source>
        <dbReference type="ARBA" id="ARBA00022801"/>
    </source>
</evidence>
<evidence type="ECO:0000259" key="8">
    <source>
        <dbReference type="Pfam" id="PF01432"/>
    </source>
</evidence>
<evidence type="ECO:0000313" key="10">
    <source>
        <dbReference type="Proteomes" id="UP000633418"/>
    </source>
</evidence>
<dbReference type="Gene3D" id="3.40.390.10">
    <property type="entry name" value="Collagenase (Catalytic Domain)"/>
    <property type="match status" value="1"/>
</dbReference>
<dbReference type="Gene3D" id="1.10.1370.10">
    <property type="entry name" value="Neurolysin, domain 3"/>
    <property type="match status" value="1"/>
</dbReference>
<dbReference type="InterPro" id="IPR045090">
    <property type="entry name" value="Pept_M3A_M3B"/>
</dbReference>
<evidence type="ECO:0000256" key="6">
    <source>
        <dbReference type="ARBA" id="ARBA00023049"/>
    </source>
</evidence>
<evidence type="ECO:0000256" key="1">
    <source>
        <dbReference type="ARBA" id="ARBA00006040"/>
    </source>
</evidence>
<dbReference type="PANTHER" id="PTHR11804:SF84">
    <property type="entry name" value="SACCHAROLYSIN"/>
    <property type="match status" value="1"/>
</dbReference>
<name>A0A9E6PXF0_9PSED</name>
<dbReference type="PANTHER" id="PTHR11804">
    <property type="entry name" value="PROTEASE M3 THIMET OLIGOPEPTIDASE-RELATED"/>
    <property type="match status" value="1"/>
</dbReference>
<dbReference type="AlphaFoldDB" id="A0A9E6PXF0"/>
<keyword evidence="4 7" id="KW-0378">Hydrolase</keyword>
<dbReference type="Pfam" id="PF01432">
    <property type="entry name" value="Peptidase_M3"/>
    <property type="match status" value="1"/>
</dbReference>
<evidence type="ECO:0000256" key="7">
    <source>
        <dbReference type="RuleBase" id="RU003435"/>
    </source>
</evidence>
<dbReference type="InterPro" id="IPR024079">
    <property type="entry name" value="MetalloPept_cat_dom_sf"/>
</dbReference>
<reference evidence="9 10" key="2">
    <citation type="journal article" date="2021" name="Microorganisms">
        <title>The Ever-Expanding Pseudomonas Genus: Description of 43 New Species and Partition of the Pseudomonas putida Group.</title>
        <authorList>
            <person name="Girard L."/>
            <person name="Lood C."/>
            <person name="Hofte M."/>
            <person name="Vandamme P."/>
            <person name="Rokni-Zadeh H."/>
            <person name="van Noort V."/>
            <person name="Lavigne R."/>
            <person name="De Mot R."/>
        </authorList>
    </citation>
    <scope>NUCLEOTIDE SEQUENCE [LARGE SCALE GENOMIC DNA]</scope>
    <source>
        <strain evidence="9 10">RW9S1A</strain>
    </source>
</reference>
<comment type="cofactor">
    <cofactor evidence="7">
        <name>Zn(2+)</name>
        <dbReference type="ChEBI" id="CHEBI:29105"/>
    </cofactor>
    <text evidence="7">Binds 1 zinc ion.</text>
</comment>
<dbReference type="SUPFAM" id="SSF55486">
    <property type="entry name" value="Metalloproteases ('zincins'), catalytic domain"/>
    <property type="match status" value="1"/>
</dbReference>
<organism evidence="9 10">
    <name type="scientific">Pseudomonas xantholysinigenes</name>
    <dbReference type="NCBI Taxonomy" id="2745490"/>
    <lineage>
        <taxon>Bacteria</taxon>
        <taxon>Pseudomonadati</taxon>
        <taxon>Pseudomonadota</taxon>
        <taxon>Gammaproteobacteria</taxon>
        <taxon>Pseudomonadales</taxon>
        <taxon>Pseudomonadaceae</taxon>
        <taxon>Pseudomonas</taxon>
    </lineage>
</organism>
<keyword evidence="5 7" id="KW-0862">Zinc</keyword>
<keyword evidence="2 7" id="KW-0645">Protease</keyword>
<reference evidence="9 10" key="1">
    <citation type="journal article" date="2020" name="Microorganisms">
        <title>Reliable Identification of Environmental Pseudomonas Isolates Using the rpoD Gene.</title>
        <authorList>
            <consortium name="The Broad Institute Genome Sequencing Platform"/>
            <person name="Girard L."/>
            <person name="Lood C."/>
            <person name="Rokni-Zadeh H."/>
            <person name="van Noort V."/>
            <person name="Lavigne R."/>
            <person name="De Mot R."/>
        </authorList>
    </citation>
    <scope>NUCLEOTIDE SEQUENCE [LARGE SCALE GENOMIC DNA]</scope>
    <source>
        <strain evidence="9 10">RW9S1A</strain>
    </source>
</reference>
<dbReference type="GO" id="GO:0046872">
    <property type="term" value="F:metal ion binding"/>
    <property type="evidence" value="ECO:0007669"/>
    <property type="project" value="UniProtKB-UniRule"/>
</dbReference>
<keyword evidence="10" id="KW-1185">Reference proteome</keyword>
<feature type="domain" description="Peptidase M3A/M3B catalytic" evidence="8">
    <location>
        <begin position="220"/>
        <end position="666"/>
    </location>
</feature>
<gene>
    <name evidence="9" type="ORF">HU772_000270</name>
</gene>
<dbReference type="EMBL" id="CP077095">
    <property type="protein sequence ID" value="QXI38568.1"/>
    <property type="molecule type" value="Genomic_DNA"/>
</dbReference>
<evidence type="ECO:0000256" key="5">
    <source>
        <dbReference type="ARBA" id="ARBA00022833"/>
    </source>
</evidence>
<protein>
    <submittedName>
        <fullName evidence="9">Peptidase M3</fullName>
    </submittedName>
</protein>
<sequence length="669" mass="74760">MSSVNPLLQPSATPIDYGAVTLDNAHEAFAHALAAHRDGIARIIEQQRELPTWDDLVLAIDELDAQLNAVLLAASPLTYKGEDWANLINECYGQLLTRFDEKLASSVLRDLYHKLAERMGMNLDAHERATLQWYSEAFIRHGAQLDEAGKQTLAQINGKILEIADSFAENMQLEGTSVSEEALLVGLPARLRNELAEQARQNGKSGWLIGSDIASTEALLDQAGDRSLRESVYRRHHQRGVNADVQQDNGTHLLNLAIEREKKAHLLGFSDYPALSLRGKSAGDSEQVRRFLHDLAARMRPLMIQRREALRMLAGQHGLDTLQPWDRRYVQTLERQARQLPTLDAFREFFPLPKVIEALGDLVHKLFGLRLVAPASPGTMAVWHPSVRAFEVWLDHALVGYFYLDAEQYAGKQPDLVATRYIHNRRVDAEGRFHPSVVVAFSDTPQGSPALLGHTQLLKLFHEFGHAMHHLLVRTTNHVASGVSNLGADGVEVFSKLFERWAWDADYLASISAHKDDGHPLQREQAQALLASLRGEALDKTVNDLALALFDLDLHATPNDGRSVRQRLSEARERCGYWPLEEHEHPAHAFEHLLGYYDAGYYAYVWSDVHACDLFTRFQHAGLQDRATGAALQAALLDSGAAQPLRAGMRGFLGREPDLEAFLAWHGLS</sequence>
<comment type="similarity">
    <text evidence="1 7">Belongs to the peptidase M3 family.</text>
</comment>
<proteinExistence type="inferred from homology"/>
<dbReference type="GO" id="GO:0006518">
    <property type="term" value="P:peptide metabolic process"/>
    <property type="evidence" value="ECO:0007669"/>
    <property type="project" value="TreeGrafter"/>
</dbReference>
<dbReference type="GO" id="GO:0004222">
    <property type="term" value="F:metalloendopeptidase activity"/>
    <property type="evidence" value="ECO:0007669"/>
    <property type="project" value="InterPro"/>
</dbReference>